<keyword evidence="3" id="KW-0285">Flavoprotein</keyword>
<gene>
    <name evidence="11" type="ORF">ABID46_000311</name>
</gene>
<comment type="caution">
    <text evidence="11">The sequence shown here is derived from an EMBL/GenBank/DDBJ whole genome shotgun (WGS) entry which is preliminary data.</text>
</comment>
<evidence type="ECO:0000256" key="5">
    <source>
        <dbReference type="ARBA" id="ARBA00022691"/>
    </source>
</evidence>
<proteinExistence type="predicted"/>
<keyword evidence="8" id="KW-0560">Oxidoreductase</keyword>
<dbReference type="InterPro" id="IPR036188">
    <property type="entry name" value="FAD/NAD-bd_sf"/>
</dbReference>
<reference evidence="11 12" key="1">
    <citation type="submission" date="2024-06" db="EMBL/GenBank/DDBJ databases">
        <title>Genomic Encyclopedia of Type Strains, Phase IV (KMG-IV): sequencing the most valuable type-strain genomes for metagenomic binning, comparative biology and taxonomic classification.</title>
        <authorList>
            <person name="Goeker M."/>
        </authorList>
    </citation>
    <scope>NUCLEOTIDE SEQUENCE [LARGE SCALE GENOMIC DNA]</scope>
    <source>
        <strain evidence="11 12">DSM 29388</strain>
    </source>
</reference>
<keyword evidence="7" id="KW-0274">FAD</keyword>
<evidence type="ECO:0000256" key="7">
    <source>
        <dbReference type="ARBA" id="ARBA00022827"/>
    </source>
</evidence>
<keyword evidence="4" id="KW-0808">Transferase</keyword>
<evidence type="ECO:0000256" key="8">
    <source>
        <dbReference type="ARBA" id="ARBA00023002"/>
    </source>
</evidence>
<sequence length="354" mass="40698">MKKVDYIIVGQGVAGSCFALKLLQQNKSFLVIDSQEHMASKVAVGIYNPVVLKRFALIWKAQQQLDRMHQYFRAFESLLGGQYVHEIPTYRILKDDNEIHAWNLKAEKPELSKFLDTTIRQDAPEKIHAPKGFAEVKQTGRIDLSTCLQDFRNFLKANQFILEEKFDYHQIVIEENHVLYQDIQADKLVFCDGFGIKENPYFNYLPIIGVKGEVLKIKTETSISEGIWKAHNFLLEIEPRISLTASTYDRDDLSPEPTEKGKQEILSYLGEIYSGKVEVLEHWAGIRPTVLDRRPVIGAHPKVPHIYLFNGMGTRGTLLAPDMTEELFAFIEEKQALDKEADLNRFTKKHFPND</sequence>
<dbReference type="SUPFAM" id="SSF51971">
    <property type="entry name" value="Nucleotide-binding domain"/>
    <property type="match status" value="1"/>
</dbReference>
<dbReference type="Gene3D" id="3.50.50.60">
    <property type="entry name" value="FAD/NAD(P)-binding domain"/>
    <property type="match status" value="1"/>
</dbReference>
<dbReference type="InterPro" id="IPR006076">
    <property type="entry name" value="FAD-dep_OxRdtase"/>
</dbReference>
<evidence type="ECO:0000256" key="9">
    <source>
        <dbReference type="ARBA" id="ARBA00023268"/>
    </source>
</evidence>
<name>A0ABV2LQA9_9FLAO</name>
<keyword evidence="2" id="KW-0489">Methyltransferase</keyword>
<evidence type="ECO:0000256" key="4">
    <source>
        <dbReference type="ARBA" id="ARBA00022679"/>
    </source>
</evidence>
<accession>A0ABV2LQA9</accession>
<keyword evidence="9" id="KW-0511">Multifunctional enzyme</keyword>
<dbReference type="RefSeq" id="WP_354506183.1">
    <property type="nucleotide sequence ID" value="NZ_JBEPMO010000001.1"/>
</dbReference>
<dbReference type="PANTHER" id="PTHR13847">
    <property type="entry name" value="SARCOSINE DEHYDROGENASE-RELATED"/>
    <property type="match status" value="1"/>
</dbReference>
<evidence type="ECO:0000256" key="2">
    <source>
        <dbReference type="ARBA" id="ARBA00022603"/>
    </source>
</evidence>
<keyword evidence="1" id="KW-0963">Cytoplasm</keyword>
<dbReference type="PROSITE" id="PS51257">
    <property type="entry name" value="PROKAR_LIPOPROTEIN"/>
    <property type="match status" value="1"/>
</dbReference>
<evidence type="ECO:0000256" key="3">
    <source>
        <dbReference type="ARBA" id="ARBA00022630"/>
    </source>
</evidence>
<dbReference type="Proteomes" id="UP001549146">
    <property type="component" value="Unassembled WGS sequence"/>
</dbReference>
<evidence type="ECO:0000256" key="6">
    <source>
        <dbReference type="ARBA" id="ARBA00022694"/>
    </source>
</evidence>
<evidence type="ECO:0000259" key="10">
    <source>
        <dbReference type="Pfam" id="PF01266"/>
    </source>
</evidence>
<evidence type="ECO:0000256" key="1">
    <source>
        <dbReference type="ARBA" id="ARBA00022490"/>
    </source>
</evidence>
<dbReference type="EMBL" id="JBEPMO010000001">
    <property type="protein sequence ID" value="MET3730759.1"/>
    <property type="molecule type" value="Genomic_DNA"/>
</dbReference>
<feature type="domain" description="FAD dependent oxidoreductase" evidence="10">
    <location>
        <begin position="5"/>
        <end position="321"/>
    </location>
</feature>
<keyword evidence="5" id="KW-0949">S-adenosyl-L-methionine</keyword>
<dbReference type="Gene3D" id="3.30.9.10">
    <property type="entry name" value="D-Amino Acid Oxidase, subunit A, domain 2"/>
    <property type="match status" value="1"/>
</dbReference>
<keyword evidence="6" id="KW-0819">tRNA processing</keyword>
<dbReference type="Pfam" id="PF01266">
    <property type="entry name" value="DAO"/>
    <property type="match status" value="1"/>
</dbReference>
<organism evidence="11 12">
    <name type="scientific">Moheibacter stercoris</name>
    <dbReference type="NCBI Taxonomy" id="1628251"/>
    <lineage>
        <taxon>Bacteria</taxon>
        <taxon>Pseudomonadati</taxon>
        <taxon>Bacteroidota</taxon>
        <taxon>Flavobacteriia</taxon>
        <taxon>Flavobacteriales</taxon>
        <taxon>Weeksellaceae</taxon>
        <taxon>Moheibacter</taxon>
    </lineage>
</organism>
<keyword evidence="12" id="KW-1185">Reference proteome</keyword>
<evidence type="ECO:0000313" key="12">
    <source>
        <dbReference type="Proteomes" id="UP001549146"/>
    </source>
</evidence>
<evidence type="ECO:0000313" key="11">
    <source>
        <dbReference type="EMBL" id="MET3730759.1"/>
    </source>
</evidence>
<protein>
    <submittedName>
        <fullName evidence="11">Glycine/D-amino acid oxidase-like deaminating enzyme</fullName>
    </submittedName>
</protein>
<dbReference type="PANTHER" id="PTHR13847:SF283">
    <property type="entry name" value="TRNA 5-METHYLAMINOMETHYL-2-THIOURIDINE BIOSYNTHESIS BIFUNCTIONAL PROTEIN MNMC"/>
    <property type="match status" value="1"/>
</dbReference>